<evidence type="ECO:0000313" key="2">
    <source>
        <dbReference type="EMBL" id="SFD25560.1"/>
    </source>
</evidence>
<sequence length="145" mass="16557">MKKKIYNKKKFWSGIVFLFLAAISIPDTIIRFNNLDILRIIKYIILDTFCVLFGVTEVYRSLSNKCTKEDVQNDDERENLINMKSKSSAFNITFLICIAITILSIIALSVTKNIMLGGFFIGIGIVPTIMVIAEVGSYFYHDKRN</sequence>
<feature type="transmembrane region" description="Helical" evidence="1">
    <location>
        <begin position="114"/>
        <end position="140"/>
    </location>
</feature>
<dbReference type="EMBL" id="FOMG01000027">
    <property type="protein sequence ID" value="SFD25560.1"/>
    <property type="molecule type" value="Genomic_DNA"/>
</dbReference>
<keyword evidence="1" id="KW-1133">Transmembrane helix</keyword>
<feature type="transmembrane region" description="Helical" evidence="1">
    <location>
        <begin position="40"/>
        <end position="59"/>
    </location>
</feature>
<proteinExistence type="predicted"/>
<gene>
    <name evidence="2" type="ORF">SAMN05421842_12748</name>
</gene>
<dbReference type="OrthoDB" id="2087000at2"/>
<name>A0A1I1R5I5_9CLOT</name>
<evidence type="ECO:0000256" key="1">
    <source>
        <dbReference type="SAM" id="Phobius"/>
    </source>
</evidence>
<evidence type="ECO:0000313" key="3">
    <source>
        <dbReference type="Proteomes" id="UP000199263"/>
    </source>
</evidence>
<keyword evidence="1" id="KW-0812">Transmembrane</keyword>
<dbReference type="AlphaFoldDB" id="A0A1I1R5I5"/>
<keyword evidence="1" id="KW-0472">Membrane</keyword>
<dbReference type="Proteomes" id="UP000199263">
    <property type="component" value="Unassembled WGS sequence"/>
</dbReference>
<reference evidence="2 3" key="1">
    <citation type="submission" date="2016-10" db="EMBL/GenBank/DDBJ databases">
        <authorList>
            <person name="de Groot N.N."/>
        </authorList>
    </citation>
    <scope>NUCLEOTIDE SEQUENCE [LARGE SCALE GENOMIC DNA]</scope>
    <source>
        <strain evidence="2 3">DSM 12992</strain>
    </source>
</reference>
<dbReference type="RefSeq" id="WP_090093463.1">
    <property type="nucleotide sequence ID" value="NZ_FOMG01000027.1"/>
</dbReference>
<dbReference type="STRING" id="119641.SAMN05421842_12748"/>
<protein>
    <submittedName>
        <fullName evidence="2">Uncharacterized protein</fullName>
    </submittedName>
</protein>
<organism evidence="2 3">
    <name type="scientific">Clostridium uliginosum</name>
    <dbReference type="NCBI Taxonomy" id="119641"/>
    <lineage>
        <taxon>Bacteria</taxon>
        <taxon>Bacillati</taxon>
        <taxon>Bacillota</taxon>
        <taxon>Clostridia</taxon>
        <taxon>Eubacteriales</taxon>
        <taxon>Clostridiaceae</taxon>
        <taxon>Clostridium</taxon>
    </lineage>
</organism>
<keyword evidence="3" id="KW-1185">Reference proteome</keyword>
<accession>A0A1I1R5I5</accession>
<feature type="transmembrane region" description="Helical" evidence="1">
    <location>
        <begin position="89"/>
        <end position="108"/>
    </location>
</feature>